<feature type="compositionally biased region" description="Acidic residues" evidence="1">
    <location>
        <begin position="269"/>
        <end position="278"/>
    </location>
</feature>
<evidence type="ECO:0000313" key="2">
    <source>
        <dbReference type="EMBL" id="KAK3370120.1"/>
    </source>
</evidence>
<feature type="compositionally biased region" description="Polar residues" evidence="1">
    <location>
        <begin position="164"/>
        <end position="174"/>
    </location>
</feature>
<proteinExistence type="predicted"/>
<reference evidence="2" key="1">
    <citation type="journal article" date="2023" name="Mol. Phylogenet. Evol.">
        <title>Genome-scale phylogeny and comparative genomics of the fungal order Sordariales.</title>
        <authorList>
            <person name="Hensen N."/>
            <person name="Bonometti L."/>
            <person name="Westerberg I."/>
            <person name="Brannstrom I.O."/>
            <person name="Guillou S."/>
            <person name="Cros-Aarteil S."/>
            <person name="Calhoun S."/>
            <person name="Haridas S."/>
            <person name="Kuo A."/>
            <person name="Mondo S."/>
            <person name="Pangilinan J."/>
            <person name="Riley R."/>
            <person name="LaButti K."/>
            <person name="Andreopoulos B."/>
            <person name="Lipzen A."/>
            <person name="Chen C."/>
            <person name="Yan M."/>
            <person name="Daum C."/>
            <person name="Ng V."/>
            <person name="Clum A."/>
            <person name="Steindorff A."/>
            <person name="Ohm R.A."/>
            <person name="Martin F."/>
            <person name="Silar P."/>
            <person name="Natvig D.O."/>
            <person name="Lalanne C."/>
            <person name="Gautier V."/>
            <person name="Ament-Velasquez S.L."/>
            <person name="Kruys A."/>
            <person name="Hutchinson M.I."/>
            <person name="Powell A.J."/>
            <person name="Barry K."/>
            <person name="Miller A.N."/>
            <person name="Grigoriev I.V."/>
            <person name="Debuchy R."/>
            <person name="Gladieux P."/>
            <person name="Hiltunen Thoren M."/>
            <person name="Johannesson H."/>
        </authorList>
    </citation>
    <scope>NUCLEOTIDE SEQUENCE</scope>
    <source>
        <strain evidence="2">CBS 232.78</strain>
    </source>
</reference>
<feature type="region of interest" description="Disordered" evidence="1">
    <location>
        <begin position="73"/>
        <end position="129"/>
    </location>
</feature>
<dbReference type="EMBL" id="JAULSW010000009">
    <property type="protein sequence ID" value="KAK3370120.1"/>
    <property type="molecule type" value="Genomic_DNA"/>
</dbReference>
<organism evidence="2 3">
    <name type="scientific">Podospora didyma</name>
    <dbReference type="NCBI Taxonomy" id="330526"/>
    <lineage>
        <taxon>Eukaryota</taxon>
        <taxon>Fungi</taxon>
        <taxon>Dikarya</taxon>
        <taxon>Ascomycota</taxon>
        <taxon>Pezizomycotina</taxon>
        <taxon>Sordariomycetes</taxon>
        <taxon>Sordariomycetidae</taxon>
        <taxon>Sordariales</taxon>
        <taxon>Podosporaceae</taxon>
        <taxon>Podospora</taxon>
    </lineage>
</organism>
<sequence>MVPSKHSTTRRQRDSWPPTQVRLEPSIEVDDTGIEDLDLSKMDEDPLTFFLTPTPPFYDEDDGMDFEMDFDAGIENAKHPPPIVRSISPSSLGGLSLAPPRPPTPPRSSSTTPDLDRDLSRTPDDIDDDMYLRARAHSFRFPLLLKDLTAGKTKTQPKRYGDNAATSLTPTSSHGPRGSRGRRPVIRPGPKNRRGRSSAVSTHLSPHSWREPSPDVFSIEEETEEELNSEMGDSILDDSEANGHAETEPVDIPAAKPKKKVRFVLPAKDEDEEEDKAH</sequence>
<dbReference type="Proteomes" id="UP001285441">
    <property type="component" value="Unassembled WGS sequence"/>
</dbReference>
<feature type="compositionally biased region" description="Basic residues" evidence="1">
    <location>
        <begin position="177"/>
        <end position="196"/>
    </location>
</feature>
<feature type="compositionally biased region" description="Acidic residues" evidence="1">
    <location>
        <begin position="218"/>
        <end position="228"/>
    </location>
</feature>
<protein>
    <submittedName>
        <fullName evidence="2">Uncharacterized protein</fullName>
    </submittedName>
</protein>
<dbReference type="AlphaFoldDB" id="A0AAE0K5N4"/>
<evidence type="ECO:0000256" key="1">
    <source>
        <dbReference type="SAM" id="MobiDB-lite"/>
    </source>
</evidence>
<feature type="compositionally biased region" description="Low complexity" evidence="1">
    <location>
        <begin position="84"/>
        <end position="98"/>
    </location>
</feature>
<reference evidence="2" key="2">
    <citation type="submission" date="2023-06" db="EMBL/GenBank/DDBJ databases">
        <authorList>
            <consortium name="Lawrence Berkeley National Laboratory"/>
            <person name="Haridas S."/>
            <person name="Hensen N."/>
            <person name="Bonometti L."/>
            <person name="Westerberg I."/>
            <person name="Brannstrom I.O."/>
            <person name="Guillou S."/>
            <person name="Cros-Aarteil S."/>
            <person name="Calhoun S."/>
            <person name="Kuo A."/>
            <person name="Mondo S."/>
            <person name="Pangilinan J."/>
            <person name="Riley R."/>
            <person name="LaButti K."/>
            <person name="Andreopoulos B."/>
            <person name="Lipzen A."/>
            <person name="Chen C."/>
            <person name="Yanf M."/>
            <person name="Daum C."/>
            <person name="Ng V."/>
            <person name="Clum A."/>
            <person name="Steindorff A."/>
            <person name="Ohm R."/>
            <person name="Martin F."/>
            <person name="Silar P."/>
            <person name="Natvig D."/>
            <person name="Lalanne C."/>
            <person name="Gautier V."/>
            <person name="Ament-velasquez S.L."/>
            <person name="Kruys A."/>
            <person name="Hutchinson M.I."/>
            <person name="Powell A.J."/>
            <person name="Barry K."/>
            <person name="Miller A.N."/>
            <person name="Grigoriev I.V."/>
            <person name="Debuchy R."/>
            <person name="Gladieux P."/>
            <person name="Thoren M.H."/>
            <person name="Johannesson H."/>
        </authorList>
    </citation>
    <scope>NUCLEOTIDE SEQUENCE</scope>
    <source>
        <strain evidence="2">CBS 232.78</strain>
    </source>
</reference>
<name>A0AAE0K5N4_9PEZI</name>
<gene>
    <name evidence="2" type="ORF">B0H63DRAFT_307967</name>
</gene>
<feature type="compositionally biased region" description="Basic and acidic residues" evidence="1">
    <location>
        <begin position="114"/>
        <end position="124"/>
    </location>
</feature>
<accession>A0AAE0K5N4</accession>
<comment type="caution">
    <text evidence="2">The sequence shown here is derived from an EMBL/GenBank/DDBJ whole genome shotgun (WGS) entry which is preliminary data.</text>
</comment>
<keyword evidence="3" id="KW-1185">Reference proteome</keyword>
<feature type="region of interest" description="Disordered" evidence="1">
    <location>
        <begin position="146"/>
        <end position="278"/>
    </location>
</feature>
<evidence type="ECO:0000313" key="3">
    <source>
        <dbReference type="Proteomes" id="UP001285441"/>
    </source>
</evidence>
<feature type="region of interest" description="Disordered" evidence="1">
    <location>
        <begin position="1"/>
        <end position="32"/>
    </location>
</feature>